<name>A0ABU2C2A8_9BURK</name>
<comment type="caution">
    <text evidence="1">The sequence shown here is derived from an EMBL/GenBank/DDBJ whole genome shotgun (WGS) entry which is preliminary data.</text>
</comment>
<reference evidence="1 2" key="1">
    <citation type="submission" date="2023-07" db="EMBL/GenBank/DDBJ databases">
        <title>Sorghum-associated microbial communities from plants grown in Nebraska, USA.</title>
        <authorList>
            <person name="Schachtman D."/>
        </authorList>
    </citation>
    <scope>NUCLEOTIDE SEQUENCE [LARGE SCALE GENOMIC DNA]</scope>
    <source>
        <strain evidence="1 2">BE313</strain>
    </source>
</reference>
<sequence length="106" mass="11754">MPLLTAPVPLLTLQLPAAQRSWQPLPRGAEVMVAEGAVCLHRREYLAGLWVDAPLLLRAGERQRVAAGWVEIEALVAARLLVSAPSRWSWPAALARLLFWRSPRTV</sequence>
<accession>A0ABU2C2A8</accession>
<evidence type="ECO:0000313" key="1">
    <source>
        <dbReference type="EMBL" id="MDR7375377.1"/>
    </source>
</evidence>
<dbReference type="EMBL" id="JAVDXT010000001">
    <property type="protein sequence ID" value="MDR7375377.1"/>
    <property type="molecule type" value="Genomic_DNA"/>
</dbReference>
<dbReference type="Proteomes" id="UP001180487">
    <property type="component" value="Unassembled WGS sequence"/>
</dbReference>
<protein>
    <submittedName>
        <fullName evidence="1">Uncharacterized protein</fullName>
    </submittedName>
</protein>
<dbReference type="RefSeq" id="WP_310369549.1">
    <property type="nucleotide sequence ID" value="NZ_JAVDXT010000001.1"/>
</dbReference>
<gene>
    <name evidence="1" type="ORF">J2X19_000035</name>
</gene>
<organism evidence="1 2">
    <name type="scientific">Rhodoferax ferrireducens</name>
    <dbReference type="NCBI Taxonomy" id="192843"/>
    <lineage>
        <taxon>Bacteria</taxon>
        <taxon>Pseudomonadati</taxon>
        <taxon>Pseudomonadota</taxon>
        <taxon>Betaproteobacteria</taxon>
        <taxon>Burkholderiales</taxon>
        <taxon>Comamonadaceae</taxon>
        <taxon>Rhodoferax</taxon>
    </lineage>
</organism>
<keyword evidence="2" id="KW-1185">Reference proteome</keyword>
<proteinExistence type="predicted"/>
<evidence type="ECO:0000313" key="2">
    <source>
        <dbReference type="Proteomes" id="UP001180487"/>
    </source>
</evidence>